<evidence type="ECO:0000256" key="16">
    <source>
        <dbReference type="PIRSR" id="PIRSR007828-1"/>
    </source>
</evidence>
<dbReference type="RefSeq" id="XP_031572146.1">
    <property type="nucleotide sequence ID" value="XM_031716286.1"/>
</dbReference>
<dbReference type="AlphaFoldDB" id="A0A6P8IXL7"/>
<dbReference type="Proteomes" id="UP000515163">
    <property type="component" value="Unplaced"/>
</dbReference>
<dbReference type="EC" id="3.4.14.4" evidence="4 15"/>
<comment type="catalytic activity">
    <reaction evidence="1 15">
        <text>Release of an N-terminal dipeptide from a peptide comprising four or more residues, with broad specificity. Also acts on dipeptidyl 2-naphthylamides.</text>
        <dbReference type="EC" id="3.4.14.4"/>
    </reaction>
</comment>
<evidence type="ECO:0000256" key="11">
    <source>
        <dbReference type="ARBA" id="ARBA00022833"/>
    </source>
</evidence>
<gene>
    <name evidence="19" type="primary">LOC116306260</name>
</gene>
<evidence type="ECO:0000256" key="2">
    <source>
        <dbReference type="ARBA" id="ARBA00004496"/>
    </source>
</evidence>
<evidence type="ECO:0000313" key="18">
    <source>
        <dbReference type="Proteomes" id="UP000515163"/>
    </source>
</evidence>
<dbReference type="GO" id="GO:0046872">
    <property type="term" value="F:metal ion binding"/>
    <property type="evidence" value="ECO:0007669"/>
    <property type="project" value="UniProtKB-KW"/>
</dbReference>
<dbReference type="FunFam" id="3.30.540.30:FF:000008">
    <property type="entry name" value="Dipeptidyl peptidase 3"/>
    <property type="match status" value="1"/>
</dbReference>
<dbReference type="InterPro" id="IPR039461">
    <property type="entry name" value="Peptidase_M49"/>
</dbReference>
<keyword evidence="10 15" id="KW-0378">Hydrolase</keyword>
<evidence type="ECO:0000256" key="1">
    <source>
        <dbReference type="ARBA" id="ARBA00001336"/>
    </source>
</evidence>
<comment type="subcellular location">
    <subcellularLocation>
        <location evidence="2">Cytoplasm</location>
    </subcellularLocation>
</comment>
<dbReference type="GeneID" id="116306260"/>
<protein>
    <recommendedName>
        <fullName evidence="5 15">Dipeptidyl peptidase 3</fullName>
        <ecNumber evidence="4 15">3.4.14.4</ecNumber>
    </recommendedName>
    <alternativeName>
        <fullName evidence="13 15">Dipeptidyl aminopeptidase III</fullName>
    </alternativeName>
    <alternativeName>
        <fullName evidence="14 15">Dipeptidyl peptidase III</fullName>
    </alternativeName>
</protein>
<dbReference type="PIRSF" id="PIRSF007828">
    <property type="entry name" value="Dipeptidyl-peptidase_III"/>
    <property type="match status" value="1"/>
</dbReference>
<evidence type="ECO:0000256" key="6">
    <source>
        <dbReference type="ARBA" id="ARBA00022438"/>
    </source>
</evidence>
<sequence length="731" mass="83247">MATVSKENLDLSQYTISTNTTINFLDCQNAFEGLTDEEKLYAHYLLKASWEGSLICLFQTSPEAPRIFQLFQKVFSFEEVSEIKERALKAENGLTVEEFECFLMYVASFYGNIGNYKSFGDTKFIPALSKEKFQAIIYASKAYQDDPKAVENPWQDCKDPMYSLGVKLRQLGFGDQALSTYYSSNCDKSDAEFVQGFLKEKGIDAYNTRLFKEVDADQRITYNLRIASVCTTAEPLNGVEDKMSSLIASHEYKRCTIKITRGDYSGLLKRVVENLEKAVTYASNEREKSMLKSYIISFNTGSIEDHKQGSRFWIRDKGPIVETYIGFIETYRDPFGVRAEYEGFVSIVNKAMSEKFGQLVAGAEKLLPCLPWPSSYEKDTFLRPDFTSLDVLGFGSSGIPAGINIPNYDDIRQEEGFKNVSLGNVLSAHSADQKITFLDEQDAEIYAKLKAPSFEVQVGLHELLGHGSGKLFMQKSDGTFNFDIESVKHTETGEKIQSWYTEGENWYTKFADISSSYEECRAECVGIYLCLNQQVLSIFGHEGEMANDIIYINWLNMVRAGLLGLEFYTPENNKWRQAHMQARYVILRVLLEAGQQLVKLEKINGSDGQPDLILTLDRSKIECVGKLAIGDFLRKLQVYKSTADYEGGKALYDHYSKVEEEFLEYRKIVLARKTPRRMFVQANTRCQDNKVSMSTFSSNAEGMIKSFISRFPRDDHVLEGLWRADLPHHKY</sequence>
<reference evidence="19" key="1">
    <citation type="submission" date="2025-08" db="UniProtKB">
        <authorList>
            <consortium name="RefSeq"/>
        </authorList>
    </citation>
    <scope>IDENTIFICATION</scope>
    <source>
        <tissue evidence="19">Tentacle</tissue>
    </source>
</reference>
<feature type="binding site" evidence="17">
    <location>
        <position position="519"/>
    </location>
    <ligand>
        <name>Zn(2+)</name>
        <dbReference type="ChEBI" id="CHEBI:29105"/>
        <note>catalytic</note>
    </ligand>
</feature>
<dbReference type="GO" id="GO:0005737">
    <property type="term" value="C:cytoplasm"/>
    <property type="evidence" value="ECO:0007669"/>
    <property type="project" value="UniProtKB-SubCell"/>
</dbReference>
<comment type="cofactor">
    <cofactor evidence="15 17">
        <name>Zn(2+)</name>
        <dbReference type="ChEBI" id="CHEBI:29105"/>
    </cofactor>
    <text evidence="15 17">Binds 1 zinc ion per subunit.</text>
</comment>
<dbReference type="GO" id="GO:0008235">
    <property type="term" value="F:metalloexopeptidase activity"/>
    <property type="evidence" value="ECO:0007669"/>
    <property type="project" value="InterPro"/>
</dbReference>
<keyword evidence="7 15" id="KW-0963">Cytoplasm</keyword>
<evidence type="ECO:0000256" key="4">
    <source>
        <dbReference type="ARBA" id="ARBA00012063"/>
    </source>
</evidence>
<evidence type="ECO:0000256" key="3">
    <source>
        <dbReference type="ARBA" id="ARBA00010200"/>
    </source>
</evidence>
<evidence type="ECO:0000256" key="13">
    <source>
        <dbReference type="ARBA" id="ARBA00031288"/>
    </source>
</evidence>
<feature type="active site" evidence="16">
    <location>
        <position position="462"/>
    </location>
</feature>
<evidence type="ECO:0000256" key="9">
    <source>
        <dbReference type="ARBA" id="ARBA00022723"/>
    </source>
</evidence>
<keyword evidence="12 15" id="KW-0482">Metalloprotease</keyword>
<dbReference type="FunFam" id="3.30.540.30:FF:000002">
    <property type="entry name" value="Dipeptidyl peptidase 3"/>
    <property type="match status" value="1"/>
</dbReference>
<dbReference type="GO" id="GO:0004177">
    <property type="term" value="F:aminopeptidase activity"/>
    <property type="evidence" value="ECO:0007669"/>
    <property type="project" value="UniProtKB-KW"/>
</dbReference>
<dbReference type="InterPro" id="IPR005317">
    <property type="entry name" value="Dipeptidyl-peptase3"/>
</dbReference>
<name>A0A6P8IXL7_ACTTE</name>
<evidence type="ECO:0000313" key="19">
    <source>
        <dbReference type="RefSeq" id="XP_031572146.1"/>
    </source>
</evidence>
<dbReference type="KEGG" id="aten:116306260"/>
<dbReference type="Gene3D" id="3.30.540.30">
    <property type="match status" value="3"/>
</dbReference>
<feature type="binding site" evidence="17">
    <location>
        <position position="466"/>
    </location>
    <ligand>
        <name>Zn(2+)</name>
        <dbReference type="ChEBI" id="CHEBI:29105"/>
        <note>catalytic</note>
    </ligand>
</feature>
<evidence type="ECO:0000256" key="5">
    <source>
        <dbReference type="ARBA" id="ARBA00014713"/>
    </source>
</evidence>
<dbReference type="Pfam" id="PF03571">
    <property type="entry name" value="Peptidase_M49"/>
    <property type="match status" value="1"/>
</dbReference>
<dbReference type="GO" id="GO:0006508">
    <property type="term" value="P:proteolysis"/>
    <property type="evidence" value="ECO:0007669"/>
    <property type="project" value="UniProtKB-KW"/>
</dbReference>
<evidence type="ECO:0000256" key="14">
    <source>
        <dbReference type="ARBA" id="ARBA00032119"/>
    </source>
</evidence>
<comment type="similarity">
    <text evidence="3 15">Belongs to the peptidase M49 family.</text>
</comment>
<dbReference type="OrthoDB" id="4694525at2759"/>
<proteinExistence type="inferred from homology"/>
<dbReference type="FunFam" id="3.30.540.30:FF:000001">
    <property type="entry name" value="Dipeptidyl peptidase 3"/>
    <property type="match status" value="1"/>
</dbReference>
<evidence type="ECO:0000256" key="7">
    <source>
        <dbReference type="ARBA" id="ARBA00022490"/>
    </source>
</evidence>
<dbReference type="FunCoup" id="A0A6P8IXL7">
    <property type="interactions" value="1269"/>
</dbReference>
<keyword evidence="11 15" id="KW-0862">Zinc</keyword>
<evidence type="ECO:0000256" key="8">
    <source>
        <dbReference type="ARBA" id="ARBA00022670"/>
    </source>
</evidence>
<evidence type="ECO:0000256" key="12">
    <source>
        <dbReference type="ARBA" id="ARBA00023049"/>
    </source>
</evidence>
<keyword evidence="9 15" id="KW-0479">Metal-binding</keyword>
<organism evidence="18 19">
    <name type="scientific">Actinia tenebrosa</name>
    <name type="common">Australian red waratah sea anemone</name>
    <dbReference type="NCBI Taxonomy" id="6105"/>
    <lineage>
        <taxon>Eukaryota</taxon>
        <taxon>Metazoa</taxon>
        <taxon>Cnidaria</taxon>
        <taxon>Anthozoa</taxon>
        <taxon>Hexacorallia</taxon>
        <taxon>Actiniaria</taxon>
        <taxon>Actiniidae</taxon>
        <taxon>Actinia</taxon>
    </lineage>
</organism>
<evidence type="ECO:0000256" key="10">
    <source>
        <dbReference type="ARBA" id="ARBA00022801"/>
    </source>
</evidence>
<feature type="binding site" evidence="17">
    <location>
        <position position="461"/>
    </location>
    <ligand>
        <name>Zn(2+)</name>
        <dbReference type="ChEBI" id="CHEBI:29105"/>
        <note>catalytic</note>
    </ligand>
</feature>
<dbReference type="PANTHER" id="PTHR23422:SF11">
    <property type="entry name" value="DIPEPTIDYL PEPTIDASE 3"/>
    <property type="match status" value="1"/>
</dbReference>
<dbReference type="GO" id="GO:0008239">
    <property type="term" value="F:dipeptidyl-peptidase activity"/>
    <property type="evidence" value="ECO:0007669"/>
    <property type="project" value="UniProtKB-UniRule"/>
</dbReference>
<evidence type="ECO:0000256" key="15">
    <source>
        <dbReference type="PIRNR" id="PIRNR007828"/>
    </source>
</evidence>
<keyword evidence="6 15" id="KW-0031">Aminopeptidase</keyword>
<accession>A0A6P8IXL7</accession>
<dbReference type="PANTHER" id="PTHR23422">
    <property type="entry name" value="DIPEPTIDYL PEPTIDASE III-RELATED"/>
    <property type="match status" value="1"/>
</dbReference>
<keyword evidence="8 15" id="KW-0645">Protease</keyword>
<evidence type="ECO:0000256" key="17">
    <source>
        <dbReference type="PIRSR" id="PIRSR007828-2"/>
    </source>
</evidence>
<dbReference type="InParanoid" id="A0A6P8IXL7"/>
<keyword evidence="18" id="KW-1185">Reference proteome</keyword>